<feature type="compositionally biased region" description="Basic residues" evidence="1">
    <location>
        <begin position="208"/>
        <end position="229"/>
    </location>
</feature>
<feature type="compositionally biased region" description="Basic and acidic residues" evidence="1">
    <location>
        <begin position="56"/>
        <end position="70"/>
    </location>
</feature>
<feature type="compositionally biased region" description="Basic and acidic residues" evidence="1">
    <location>
        <begin position="1"/>
        <end position="42"/>
    </location>
</feature>
<feature type="compositionally biased region" description="Basic and acidic residues" evidence="1">
    <location>
        <begin position="159"/>
        <end position="176"/>
    </location>
</feature>
<dbReference type="EMBL" id="AAKL01000051">
    <property type="protein sequence ID" value="EAP71496.1"/>
    <property type="molecule type" value="Genomic_DNA"/>
</dbReference>
<proteinExistence type="predicted"/>
<evidence type="ECO:0000256" key="1">
    <source>
        <dbReference type="SAM" id="MobiDB-lite"/>
    </source>
</evidence>
<accession>A0AB33V9E5</accession>
<feature type="region of interest" description="Disordered" evidence="1">
    <location>
        <begin position="1"/>
        <end position="123"/>
    </location>
</feature>
<dbReference type="Proteomes" id="UP000005933">
    <property type="component" value="Unassembled WGS sequence"/>
</dbReference>
<reference evidence="2 3" key="1">
    <citation type="journal article" date="2006" name="Mol. Plant Microbe Interact.">
        <title>Identification of open reading frames unique to a select agent: Ralstonia solanacearum race 3 biovar 2.</title>
        <authorList>
            <person name="Gabriel D.W."/>
            <person name="Allen C."/>
            <person name="Schell M."/>
            <person name="Denny T.P."/>
            <person name="Greenberg J.T."/>
            <person name="Duan Y.P."/>
            <person name="Flores-Cruz Z."/>
            <person name="Huang Q."/>
            <person name="Clifford J.M."/>
            <person name="Presting G."/>
            <person name="Gonzalez E.T."/>
            <person name="Reddy J."/>
            <person name="Elphinstone J."/>
            <person name="Swanson J."/>
            <person name="Yao J."/>
            <person name="Mulholland V."/>
            <person name="Liu L."/>
            <person name="Farmerie W."/>
            <person name="Patnaikuni M."/>
            <person name="Balogh B."/>
            <person name="Norman D."/>
            <person name="Alvarez A."/>
            <person name="Castillo J.A."/>
            <person name="Jones J."/>
            <person name="Saddler G."/>
            <person name="Walunas T."/>
            <person name="Zhukov A."/>
            <person name="Mikhailova N."/>
        </authorList>
    </citation>
    <scope>NUCLEOTIDE SEQUENCE [LARGE SCALE GENOMIC DNA]</scope>
    <source>
        <strain evidence="2 3">UW551</strain>
    </source>
</reference>
<evidence type="ECO:0000313" key="3">
    <source>
        <dbReference type="Proteomes" id="UP000005933"/>
    </source>
</evidence>
<dbReference type="AlphaFoldDB" id="A0AB33V9E5"/>
<organism evidence="2 3">
    <name type="scientific">Ralstonia solanacearum (strain UW551)</name>
    <dbReference type="NCBI Taxonomy" id="342110"/>
    <lineage>
        <taxon>Bacteria</taxon>
        <taxon>Pseudomonadati</taxon>
        <taxon>Pseudomonadota</taxon>
        <taxon>Betaproteobacteria</taxon>
        <taxon>Burkholderiales</taxon>
        <taxon>Burkholderiaceae</taxon>
        <taxon>Ralstonia</taxon>
        <taxon>Ralstonia solanacearum species complex</taxon>
    </lineage>
</organism>
<sequence>MDRLLRPDRAQPRLRPGLDGHAREEGGRRLLADRRQDVDHQLAHRRRLRGVGQAAGRERRRPDPRLHPGEGLEGPVRPGHPRQGRPAHIDHRRDRARRRVRARREPDARRARPQGPVHLPELRALRHRLGRARRGRVLLAHRAPVRTEPHAVRPPARRQPTDPEEARRHADRDHARPAGLPAPGPHEGRGHRGGGDHLDHEAQLVRQVARHRPHGARHAGRQRHLRRIRRDPPRGEPGGGQHVRGHARHPCADPGPRADGHPGVLLILKRPRIRGGSGHAGASPAASPPVLGIRVPPPIRVISVCK</sequence>
<name>A0AB33V9E5_RALSU</name>
<feature type="region of interest" description="Disordered" evidence="1">
    <location>
        <begin position="140"/>
        <end position="263"/>
    </location>
</feature>
<comment type="caution">
    <text evidence="2">The sequence shown here is derived from an EMBL/GenBank/DDBJ whole genome shotgun (WGS) entry which is preliminary data.</text>
</comment>
<feature type="compositionally biased region" description="Basic and acidic residues" evidence="1">
    <location>
        <begin position="186"/>
        <end position="203"/>
    </location>
</feature>
<evidence type="ECO:0000313" key="2">
    <source>
        <dbReference type="EMBL" id="EAP71496.1"/>
    </source>
</evidence>
<protein>
    <submittedName>
        <fullName evidence="2">Uncharacterized protein</fullName>
    </submittedName>
</protein>
<gene>
    <name evidence="2" type="ORF">RRSL_01501</name>
</gene>